<comment type="caution">
    <text evidence="1">The sequence shown here is derived from an EMBL/GenBank/DDBJ whole genome shotgun (WGS) entry which is preliminary data.</text>
</comment>
<evidence type="ECO:0000313" key="1">
    <source>
        <dbReference type="EMBL" id="GBP41083.1"/>
    </source>
</evidence>
<dbReference type="AlphaFoldDB" id="A0A4C1VQX5"/>
<evidence type="ECO:0000313" key="2">
    <source>
        <dbReference type="Proteomes" id="UP000299102"/>
    </source>
</evidence>
<protein>
    <submittedName>
        <fullName evidence="1">Uncharacterized protein</fullName>
    </submittedName>
</protein>
<sequence>MDREWKPVSEHDIQHIGSETGVCWDVRWGIWAEYFISVVLSVLQQLMSRGRNDSRTPGYMLVVEQLQSSIDDVPPHEYRITSVCDTPGGDLVATIYEEIRQPEFLSRSEFVLTQEDNMYVTRREFLGHASS</sequence>
<dbReference type="Proteomes" id="UP000299102">
    <property type="component" value="Unassembled WGS sequence"/>
</dbReference>
<gene>
    <name evidence="1" type="ORF">EVAR_32905_1</name>
</gene>
<reference evidence="1 2" key="1">
    <citation type="journal article" date="2019" name="Commun. Biol.">
        <title>The bagworm genome reveals a unique fibroin gene that provides high tensile strength.</title>
        <authorList>
            <person name="Kono N."/>
            <person name="Nakamura H."/>
            <person name="Ohtoshi R."/>
            <person name="Tomita M."/>
            <person name="Numata K."/>
            <person name="Arakawa K."/>
        </authorList>
    </citation>
    <scope>NUCLEOTIDE SEQUENCE [LARGE SCALE GENOMIC DNA]</scope>
</reference>
<accession>A0A4C1VQX5</accession>
<organism evidence="1 2">
    <name type="scientific">Eumeta variegata</name>
    <name type="common">Bagworm moth</name>
    <name type="synonym">Eumeta japonica</name>
    <dbReference type="NCBI Taxonomy" id="151549"/>
    <lineage>
        <taxon>Eukaryota</taxon>
        <taxon>Metazoa</taxon>
        <taxon>Ecdysozoa</taxon>
        <taxon>Arthropoda</taxon>
        <taxon>Hexapoda</taxon>
        <taxon>Insecta</taxon>
        <taxon>Pterygota</taxon>
        <taxon>Neoptera</taxon>
        <taxon>Endopterygota</taxon>
        <taxon>Lepidoptera</taxon>
        <taxon>Glossata</taxon>
        <taxon>Ditrysia</taxon>
        <taxon>Tineoidea</taxon>
        <taxon>Psychidae</taxon>
        <taxon>Oiketicinae</taxon>
        <taxon>Eumeta</taxon>
    </lineage>
</organism>
<keyword evidence="2" id="KW-1185">Reference proteome</keyword>
<name>A0A4C1VQX5_EUMVA</name>
<dbReference type="EMBL" id="BGZK01000392">
    <property type="protein sequence ID" value="GBP41083.1"/>
    <property type="molecule type" value="Genomic_DNA"/>
</dbReference>
<proteinExistence type="predicted"/>